<keyword evidence="2" id="KW-0378">Hydrolase</keyword>
<dbReference type="GO" id="GO:0008270">
    <property type="term" value="F:zinc ion binding"/>
    <property type="evidence" value="ECO:0007669"/>
    <property type="project" value="InterPro"/>
</dbReference>
<protein>
    <submittedName>
        <fullName evidence="2">HNH endonuclease</fullName>
    </submittedName>
</protein>
<gene>
    <name evidence="2" type="ORF">H9882_07120</name>
</gene>
<dbReference type="Proteomes" id="UP000713596">
    <property type="component" value="Unassembled WGS sequence"/>
</dbReference>
<feature type="domain" description="HNH nuclease" evidence="1">
    <location>
        <begin position="52"/>
        <end position="105"/>
    </location>
</feature>
<dbReference type="SMART" id="SM00507">
    <property type="entry name" value="HNHc"/>
    <property type="match status" value="1"/>
</dbReference>
<dbReference type="InterPro" id="IPR003615">
    <property type="entry name" value="HNH_nuc"/>
</dbReference>
<dbReference type="PANTHER" id="PTHR33877">
    <property type="entry name" value="SLL1193 PROTEIN"/>
    <property type="match status" value="1"/>
</dbReference>
<reference evidence="2" key="1">
    <citation type="journal article" date="2021" name="PeerJ">
        <title>Extensive microbial diversity within the chicken gut microbiome revealed by metagenomics and culture.</title>
        <authorList>
            <person name="Gilroy R."/>
            <person name="Ravi A."/>
            <person name="Getino M."/>
            <person name="Pursley I."/>
            <person name="Horton D.L."/>
            <person name="Alikhan N.F."/>
            <person name="Baker D."/>
            <person name="Gharbi K."/>
            <person name="Hall N."/>
            <person name="Watson M."/>
            <person name="Adriaenssens E.M."/>
            <person name="Foster-Nyarko E."/>
            <person name="Jarju S."/>
            <person name="Secka A."/>
            <person name="Antonio M."/>
            <person name="Oren A."/>
            <person name="Chaudhuri R.R."/>
            <person name="La Ragione R."/>
            <person name="Hildebrand F."/>
            <person name="Pallen M.J."/>
        </authorList>
    </citation>
    <scope>NUCLEOTIDE SEQUENCE</scope>
    <source>
        <strain evidence="2">B5_2728</strain>
    </source>
</reference>
<evidence type="ECO:0000259" key="1">
    <source>
        <dbReference type="SMART" id="SM00507"/>
    </source>
</evidence>
<dbReference type="EMBL" id="JAHLFP010000062">
    <property type="protein sequence ID" value="MBU3806643.1"/>
    <property type="molecule type" value="Genomic_DNA"/>
</dbReference>
<proteinExistence type="predicted"/>
<dbReference type="GO" id="GO:0003676">
    <property type="term" value="F:nucleic acid binding"/>
    <property type="evidence" value="ECO:0007669"/>
    <property type="project" value="InterPro"/>
</dbReference>
<dbReference type="GO" id="GO:0004519">
    <property type="term" value="F:endonuclease activity"/>
    <property type="evidence" value="ECO:0007669"/>
    <property type="project" value="UniProtKB-KW"/>
</dbReference>
<name>A0A948T3C0_9FIRM</name>
<reference evidence="2" key="2">
    <citation type="submission" date="2021-04" db="EMBL/GenBank/DDBJ databases">
        <authorList>
            <person name="Gilroy R."/>
        </authorList>
    </citation>
    <scope>NUCLEOTIDE SEQUENCE</scope>
    <source>
        <strain evidence="2">B5_2728</strain>
    </source>
</reference>
<dbReference type="InterPro" id="IPR002711">
    <property type="entry name" value="HNH"/>
</dbReference>
<dbReference type="InterPro" id="IPR052892">
    <property type="entry name" value="NA-targeting_endonuclease"/>
</dbReference>
<evidence type="ECO:0000313" key="3">
    <source>
        <dbReference type="Proteomes" id="UP000713596"/>
    </source>
</evidence>
<keyword evidence="2" id="KW-0540">Nuclease</keyword>
<dbReference type="AlphaFoldDB" id="A0A948T3C0"/>
<evidence type="ECO:0000313" key="2">
    <source>
        <dbReference type="EMBL" id="MBU3806643.1"/>
    </source>
</evidence>
<comment type="caution">
    <text evidence="2">The sequence shown here is derived from an EMBL/GenBank/DDBJ whole genome shotgun (WGS) entry which is preliminary data.</text>
</comment>
<dbReference type="Pfam" id="PF01844">
    <property type="entry name" value="HNH"/>
    <property type="match status" value="1"/>
</dbReference>
<accession>A0A948T3C0</accession>
<keyword evidence="2" id="KW-0255">Endonuclease</keyword>
<dbReference type="Gene3D" id="1.10.30.50">
    <property type="match status" value="1"/>
</dbReference>
<sequence>MHHGVLCCLHYLTKVQEGKSGGFVLQKLLNRGCRHEDLFAGRLLNLRAFDKRDKLAAYSQQNGICSLCRKHFEFDEMEGDHIIPWSKGGQTTPDNCQMLCKSCNAKKTDKY</sequence>
<organism evidence="2 3">
    <name type="scientific">Candidatus Allofournierella pullistercoris</name>
    <dbReference type="NCBI Taxonomy" id="2838597"/>
    <lineage>
        <taxon>Bacteria</taxon>
        <taxon>Bacillati</taxon>
        <taxon>Bacillota</taxon>
        <taxon>Clostridia</taxon>
        <taxon>Eubacteriales</taxon>
        <taxon>Oscillospiraceae</taxon>
        <taxon>Allofournierella</taxon>
    </lineage>
</organism>
<dbReference type="PANTHER" id="PTHR33877:SF1">
    <property type="entry name" value="TYPE IV METHYL-DIRECTED RESTRICTION ENZYME ECOKMCRA"/>
    <property type="match status" value="1"/>
</dbReference>
<dbReference type="CDD" id="cd00085">
    <property type="entry name" value="HNHc"/>
    <property type="match status" value="1"/>
</dbReference>